<dbReference type="PROSITE" id="PS00329">
    <property type="entry name" value="HSP70_2"/>
    <property type="match status" value="1"/>
</dbReference>
<dbReference type="InterPro" id="IPR013126">
    <property type="entry name" value="Hsp_70_fam"/>
</dbReference>
<evidence type="ECO:0000313" key="8">
    <source>
        <dbReference type="Proteomes" id="UP000320055"/>
    </source>
</evidence>
<organism evidence="7 8">
    <name type="scientific">Hyella patelloides LEGE 07179</name>
    <dbReference type="NCBI Taxonomy" id="945734"/>
    <lineage>
        <taxon>Bacteria</taxon>
        <taxon>Bacillati</taxon>
        <taxon>Cyanobacteriota</taxon>
        <taxon>Cyanophyceae</taxon>
        <taxon>Pleurocapsales</taxon>
        <taxon>Hyellaceae</taxon>
        <taxon>Hyella</taxon>
    </lineage>
</organism>
<proteinExistence type="inferred from homology"/>
<evidence type="ECO:0000256" key="2">
    <source>
        <dbReference type="ARBA" id="ARBA00022741"/>
    </source>
</evidence>
<evidence type="ECO:0000256" key="3">
    <source>
        <dbReference type="ARBA" id="ARBA00022840"/>
    </source>
</evidence>
<dbReference type="OrthoDB" id="416657at2"/>
<dbReference type="Pfam" id="PF00012">
    <property type="entry name" value="HSP70"/>
    <property type="match status" value="2"/>
</dbReference>
<name>A0A563W5I3_9CYAN</name>
<dbReference type="RefSeq" id="WP_144868564.1">
    <property type="nucleotide sequence ID" value="NZ_LR213854.1"/>
</dbReference>
<dbReference type="PRINTS" id="PR00301">
    <property type="entry name" value="HEATSHOCK70"/>
</dbReference>
<keyword evidence="5" id="KW-0143">Chaperone</keyword>
<dbReference type="PANTHER" id="PTHR19375">
    <property type="entry name" value="HEAT SHOCK PROTEIN 70KDA"/>
    <property type="match status" value="1"/>
</dbReference>
<dbReference type="Gene3D" id="3.30.420.40">
    <property type="match status" value="2"/>
</dbReference>
<dbReference type="SUPFAM" id="SSF53067">
    <property type="entry name" value="Actin-like ATPase domain"/>
    <property type="match status" value="2"/>
</dbReference>
<dbReference type="AlphaFoldDB" id="A0A563W5I3"/>
<dbReference type="GO" id="GO:0140662">
    <property type="term" value="F:ATP-dependent protein folding chaperone"/>
    <property type="evidence" value="ECO:0007669"/>
    <property type="project" value="InterPro"/>
</dbReference>
<keyword evidence="3 6" id="KW-0067">ATP-binding</keyword>
<dbReference type="EMBL" id="CAACVJ010000707">
    <property type="protein sequence ID" value="VEP18959.1"/>
    <property type="molecule type" value="Genomic_DNA"/>
</dbReference>
<dbReference type="Gene3D" id="3.90.640.10">
    <property type="entry name" value="Actin, Chain A, domain 4"/>
    <property type="match status" value="1"/>
</dbReference>
<evidence type="ECO:0000313" key="7">
    <source>
        <dbReference type="EMBL" id="VEP18959.1"/>
    </source>
</evidence>
<evidence type="ECO:0000256" key="1">
    <source>
        <dbReference type="ARBA" id="ARBA00007381"/>
    </source>
</evidence>
<dbReference type="Proteomes" id="UP000320055">
    <property type="component" value="Unassembled WGS sequence"/>
</dbReference>
<keyword evidence="2 6" id="KW-0547">Nucleotide-binding</keyword>
<dbReference type="InterPro" id="IPR043129">
    <property type="entry name" value="ATPase_NBD"/>
</dbReference>
<dbReference type="GO" id="GO:0005524">
    <property type="term" value="F:ATP binding"/>
    <property type="evidence" value="ECO:0007669"/>
    <property type="project" value="UniProtKB-KW"/>
</dbReference>
<gene>
    <name evidence="7" type="ORF">H1P_980017</name>
</gene>
<keyword evidence="4" id="KW-0346">Stress response</keyword>
<protein>
    <submittedName>
        <fullName evidence="7">Molecular chaperone</fullName>
    </submittedName>
</protein>
<evidence type="ECO:0000256" key="6">
    <source>
        <dbReference type="RuleBase" id="RU003322"/>
    </source>
</evidence>
<evidence type="ECO:0000256" key="4">
    <source>
        <dbReference type="ARBA" id="ARBA00023016"/>
    </source>
</evidence>
<comment type="similarity">
    <text evidence="1 6">Belongs to the heat shock protein 70 family.</text>
</comment>
<sequence>MVNNVTSLNSYAIDFGTSNTVITRWNASKAQAVVVRIPDFCQQIANVPPLIPSLVYLQNASTEQALIGQQVRDLGLDLANDPRFFRGFKRGIGTDIQGFLPKLDGKTLSFEYIGKLYLQKLITQLKEQAKDSIKSLVVTVPVDSFEVYRLWLTDICLSLDIEQIRIIDEPTAAALGYSVENQKLLLVVDFGGGTIDLSLIQLEETTASNPGFILKWGERLLGENTAQKPKLAKVIAKVGQNLGGADIDNWLVDYFAEKQNLPKSSLTTRLAERLKIKLSSQNEAAEAYFDDENLQSYDLSLNQETFTEMLSSHEFFSQLDELMNKILQQARRNGVEITNIDNILLVGGSVQIPQVQAWVKNYFPVTKIICDRPLTAVAEGALQVAQGIEIKDFLYHSYGIRYWNSREKRHSWHPLIKSGQPYPMAQSVSITLGASVANQPCIELIIGELSNETVATEVYFDGDRLITRNLESDLAQVKPLNDSDGSRTLAVLDPLGNPGSDRIELRFQVDDRCFLRVTVEDLLTEAILLDSQIIAQLK</sequence>
<keyword evidence="8" id="KW-1185">Reference proteome</keyword>
<dbReference type="InterPro" id="IPR018181">
    <property type="entry name" value="Heat_shock_70_CS"/>
</dbReference>
<accession>A0A563W5I3</accession>
<reference evidence="7 8" key="1">
    <citation type="submission" date="2019-01" db="EMBL/GenBank/DDBJ databases">
        <authorList>
            <person name="Brito A."/>
        </authorList>
    </citation>
    <scope>NUCLEOTIDE SEQUENCE [LARGE SCALE GENOMIC DNA]</scope>
    <source>
        <strain evidence="7">1</strain>
    </source>
</reference>
<evidence type="ECO:0000256" key="5">
    <source>
        <dbReference type="ARBA" id="ARBA00023186"/>
    </source>
</evidence>